<evidence type="ECO:0000313" key="2">
    <source>
        <dbReference type="Proteomes" id="UP000035682"/>
    </source>
</evidence>
<proteinExistence type="predicted"/>
<dbReference type="GO" id="GO:0003735">
    <property type="term" value="F:structural constituent of ribosome"/>
    <property type="evidence" value="ECO:0007669"/>
    <property type="project" value="InterPro"/>
</dbReference>
<evidence type="ECO:0000313" key="4">
    <source>
        <dbReference type="WormBase" id="SRAE_0000027600"/>
    </source>
</evidence>
<dbReference type="Proteomes" id="UP000035682">
    <property type="component" value="Unplaced"/>
</dbReference>
<dbReference type="InterPro" id="IPR032053">
    <property type="entry name" value="Ribosomal_mS34"/>
</dbReference>
<dbReference type="OMA" id="EWVFRGK"/>
<dbReference type="Pfam" id="PF16053">
    <property type="entry name" value="MRP-S34"/>
    <property type="match status" value="1"/>
</dbReference>
<dbReference type="OrthoDB" id="16434at2759"/>
<reference evidence="2" key="2">
    <citation type="submission" date="2014-09" db="EMBL/GenBank/DDBJ databases">
        <authorList>
            <person name="Martin A.A."/>
        </authorList>
    </citation>
    <scope>NUCLEOTIDE SEQUENCE</scope>
    <source>
        <strain evidence="2">ED321</strain>
    </source>
</reference>
<accession>A0A090MSC1</accession>
<reference evidence="3" key="3">
    <citation type="submission" date="2020-12" db="UniProtKB">
        <authorList>
            <consortium name="WormBaseParasite"/>
        </authorList>
    </citation>
    <scope>IDENTIFICATION</scope>
</reference>
<protein>
    <submittedName>
        <fullName evidence="3">28S ribosomal protein S34, mitochondrial</fullName>
    </submittedName>
</protein>
<dbReference type="PANTHER" id="PTHR28589:SF1">
    <property type="entry name" value="SMALL RIBOSOMAL SUBUNIT PROTEIN MS34"/>
    <property type="match status" value="1"/>
</dbReference>
<dbReference type="CTD" id="36373516"/>
<dbReference type="GO" id="GO:0005739">
    <property type="term" value="C:mitochondrion"/>
    <property type="evidence" value="ECO:0007669"/>
    <property type="project" value="InterPro"/>
</dbReference>
<keyword evidence="2" id="KW-1185">Reference proteome</keyword>
<organism evidence="1">
    <name type="scientific">Strongyloides ratti</name>
    <name type="common">Parasitic roundworm</name>
    <dbReference type="NCBI Taxonomy" id="34506"/>
    <lineage>
        <taxon>Eukaryota</taxon>
        <taxon>Metazoa</taxon>
        <taxon>Ecdysozoa</taxon>
        <taxon>Nematoda</taxon>
        <taxon>Chromadorea</taxon>
        <taxon>Rhabditida</taxon>
        <taxon>Tylenchina</taxon>
        <taxon>Panagrolaimomorpha</taxon>
        <taxon>Strongyloidoidea</taxon>
        <taxon>Strongyloididae</taxon>
        <taxon>Strongyloides</taxon>
    </lineage>
</organism>
<dbReference type="PANTHER" id="PTHR28589">
    <property type="entry name" value="28S RIBOSOMAL PROTEIN S34, MITOCHONDRIAL"/>
    <property type="match status" value="1"/>
</dbReference>
<reference evidence="1" key="1">
    <citation type="submission" date="2014-09" db="EMBL/GenBank/DDBJ databases">
        <authorList>
            <person name="Aslett A.Martin."/>
        </authorList>
    </citation>
    <scope>NUCLEOTIDE SEQUENCE</scope>
    <source>
        <strain evidence="1">ED321 Heterogonic</strain>
    </source>
</reference>
<evidence type="ECO:0000313" key="1">
    <source>
        <dbReference type="EMBL" id="CEF61148.1"/>
    </source>
</evidence>
<gene>
    <name evidence="1 3 4" type="ORF">SRAE_0000027600</name>
</gene>
<evidence type="ECO:0000313" key="3">
    <source>
        <dbReference type="WBParaSite" id="SRAE_0000027600.1"/>
    </source>
</evidence>
<dbReference type="AlphaFoldDB" id="A0A090MSC1"/>
<dbReference type="WormBase" id="SRAE_0000027600">
    <property type="protein sequence ID" value="SRP03820"/>
    <property type="gene ID" value="WBGene00256018"/>
</dbReference>
<dbReference type="RefSeq" id="XP_024500357.1">
    <property type="nucleotide sequence ID" value="XM_024646146.1"/>
</dbReference>
<sequence length="221" mass="26010">MASAKPIRFIGNYDYSSEGKFLFEILCQLRNMGCGRIVTKTEWSRKWPNEPSYIRIVKARPEMDPWQQRGSVFGEWVFRGKNLGIYEFSKNLNRSDWKLVPKLEEEKLINNKNSMENIVFPKTFPLPPLQLHLSKKFAQKTGQSFNEKNLRSSLKLSIDPQFKMIEKFIEQKDTKIGRNIYEECDKESILKLYGDMLPTKVEAWNIGEAYVKRRFTIDPNV</sequence>
<dbReference type="GeneID" id="36373516"/>
<dbReference type="WBParaSite" id="SRAE_0000027600.1">
    <property type="protein sequence ID" value="SRAE_0000027600.1"/>
    <property type="gene ID" value="WBGene00256018"/>
</dbReference>
<dbReference type="EMBL" id="LN609405">
    <property type="protein sequence ID" value="CEF61148.1"/>
    <property type="molecule type" value="Genomic_DNA"/>
</dbReference>
<name>A0A090MSC1_STRRB</name>